<sequence>MKVKFWGVRGSIPTPIKPSQLQSRIAAIVQRIQPSDLVSQESRDAFLAGIPPYLIETVGGNTTCIEIRLKDNSCIIIDAGSGIRELGINILKKRENIKKFHIFFTHFHWDHILGLPFFDPAYIPGYELHFYSPVKHMESALRSQMELPYFPVTMDAFGADLHFHTINDEIMNISGAEISWRRVKHPGGCFSYKISEGGKDFIFSTDTELTERDFRRSPENTEFYEGTDLIVMDSQYTLGEAIEKYDWGHSSYSLAVDFASEWKIPKVVLFHHEPKYEDKKIYKILNSAKWYEKHIENSNLEIYLAKEELEFTL</sequence>
<dbReference type="EMBL" id="JAQQAL010000010">
    <property type="protein sequence ID" value="MDC7225853.1"/>
    <property type="molecule type" value="Genomic_DNA"/>
</dbReference>
<evidence type="ECO:0000313" key="3">
    <source>
        <dbReference type="Proteomes" id="UP001221217"/>
    </source>
</evidence>
<dbReference type="PANTHER" id="PTHR42663">
    <property type="entry name" value="HYDROLASE C777.06C-RELATED-RELATED"/>
    <property type="match status" value="1"/>
</dbReference>
<name>A0AAJ1IAQ3_9SPIO</name>
<dbReference type="CDD" id="cd07715">
    <property type="entry name" value="TaR3-like_MBL-fold"/>
    <property type="match status" value="1"/>
</dbReference>
<comment type="caution">
    <text evidence="2">The sequence shown here is derived from an EMBL/GenBank/DDBJ whole genome shotgun (WGS) entry which is preliminary data.</text>
</comment>
<organism evidence="2 3">
    <name type="scientific">Candidatus Thalassospirochaeta sargassi</name>
    <dbReference type="NCBI Taxonomy" id="3119039"/>
    <lineage>
        <taxon>Bacteria</taxon>
        <taxon>Pseudomonadati</taxon>
        <taxon>Spirochaetota</taxon>
        <taxon>Spirochaetia</taxon>
        <taxon>Spirochaetales</taxon>
        <taxon>Spirochaetaceae</taxon>
        <taxon>Candidatus Thalassospirochaeta</taxon>
    </lineage>
</organism>
<dbReference type="Pfam" id="PF12706">
    <property type="entry name" value="Lactamase_B_2"/>
    <property type="match status" value="1"/>
</dbReference>
<dbReference type="AlphaFoldDB" id="A0AAJ1IAQ3"/>
<dbReference type="InterPro" id="IPR036866">
    <property type="entry name" value="RibonucZ/Hydroxyglut_hydro"/>
</dbReference>
<evidence type="ECO:0000313" key="2">
    <source>
        <dbReference type="EMBL" id="MDC7225853.1"/>
    </source>
</evidence>
<dbReference type="Gene3D" id="3.60.15.10">
    <property type="entry name" value="Ribonuclease Z/Hydroxyacylglutathione hydrolase-like"/>
    <property type="match status" value="1"/>
</dbReference>
<gene>
    <name evidence="2" type="ORF">PQJ61_03710</name>
</gene>
<dbReference type="PANTHER" id="PTHR42663:SF4">
    <property type="entry name" value="SLL1036 PROTEIN"/>
    <property type="match status" value="1"/>
</dbReference>
<proteinExistence type="predicted"/>
<reference evidence="2 3" key="1">
    <citation type="submission" date="2022-12" db="EMBL/GenBank/DDBJ databases">
        <title>Metagenome assembled genome from gulf of manar.</title>
        <authorList>
            <person name="Kohli P."/>
            <person name="Pk S."/>
            <person name="Venkata Ramana C."/>
            <person name="Sasikala C."/>
        </authorList>
    </citation>
    <scope>NUCLEOTIDE SEQUENCE [LARGE SCALE GENOMIC DNA]</scope>
    <source>
        <strain evidence="2">JB008</strain>
    </source>
</reference>
<dbReference type="InterPro" id="IPR001279">
    <property type="entry name" value="Metallo-B-lactamas"/>
</dbReference>
<evidence type="ECO:0000259" key="1">
    <source>
        <dbReference type="SMART" id="SM00849"/>
    </source>
</evidence>
<feature type="domain" description="Metallo-beta-lactamase" evidence="1">
    <location>
        <begin position="61"/>
        <end position="249"/>
    </location>
</feature>
<dbReference type="Proteomes" id="UP001221217">
    <property type="component" value="Unassembled WGS sequence"/>
</dbReference>
<dbReference type="SMART" id="SM00849">
    <property type="entry name" value="Lactamase_B"/>
    <property type="match status" value="1"/>
</dbReference>
<accession>A0AAJ1IAQ3</accession>
<protein>
    <submittedName>
        <fullName evidence="2">MBL fold metallo-hydrolase</fullName>
    </submittedName>
</protein>
<dbReference type="SUPFAM" id="SSF56281">
    <property type="entry name" value="Metallo-hydrolase/oxidoreductase"/>
    <property type="match status" value="1"/>
</dbReference>